<organism evidence="2 3">
    <name type="scientific">Cynara cardunculus var. scolymus</name>
    <name type="common">Globe artichoke</name>
    <name type="synonym">Cynara scolymus</name>
    <dbReference type="NCBI Taxonomy" id="59895"/>
    <lineage>
        <taxon>Eukaryota</taxon>
        <taxon>Viridiplantae</taxon>
        <taxon>Streptophyta</taxon>
        <taxon>Embryophyta</taxon>
        <taxon>Tracheophyta</taxon>
        <taxon>Spermatophyta</taxon>
        <taxon>Magnoliopsida</taxon>
        <taxon>eudicotyledons</taxon>
        <taxon>Gunneridae</taxon>
        <taxon>Pentapetalae</taxon>
        <taxon>asterids</taxon>
        <taxon>campanulids</taxon>
        <taxon>Asterales</taxon>
        <taxon>Asteraceae</taxon>
        <taxon>Carduoideae</taxon>
        <taxon>Cardueae</taxon>
        <taxon>Carduinae</taxon>
        <taxon>Cynara</taxon>
    </lineage>
</organism>
<dbReference type="Proteomes" id="UP000243975">
    <property type="component" value="Unassembled WGS sequence"/>
</dbReference>
<name>A0A103YGF8_CYNCS</name>
<proteinExistence type="predicted"/>
<keyword evidence="1" id="KW-0472">Membrane</keyword>
<reference evidence="2 3" key="1">
    <citation type="journal article" date="2016" name="Sci. Rep.">
        <title>The genome sequence of the outbreeding globe artichoke constructed de novo incorporating a phase-aware low-pass sequencing strategy of F1 progeny.</title>
        <authorList>
            <person name="Scaglione D."/>
            <person name="Reyes-Chin-Wo S."/>
            <person name="Acquadro A."/>
            <person name="Froenicke L."/>
            <person name="Portis E."/>
            <person name="Beitel C."/>
            <person name="Tirone M."/>
            <person name="Mauro R."/>
            <person name="Lo Monaco A."/>
            <person name="Mauromicale G."/>
            <person name="Faccioli P."/>
            <person name="Cattivelli L."/>
            <person name="Rieseberg L."/>
            <person name="Michelmore R."/>
            <person name="Lanteri S."/>
        </authorList>
    </citation>
    <scope>NUCLEOTIDE SEQUENCE [LARGE SCALE GENOMIC DNA]</scope>
    <source>
        <strain evidence="2">2C</strain>
    </source>
</reference>
<protein>
    <submittedName>
        <fullName evidence="2">Uncharacterized protein</fullName>
    </submittedName>
</protein>
<dbReference type="Gramene" id="KVI08605">
    <property type="protein sequence ID" value="KVI08605"/>
    <property type="gene ID" value="Ccrd_013022"/>
</dbReference>
<accession>A0A103YGF8</accession>
<evidence type="ECO:0000256" key="1">
    <source>
        <dbReference type="SAM" id="Phobius"/>
    </source>
</evidence>
<evidence type="ECO:0000313" key="2">
    <source>
        <dbReference type="EMBL" id="KVI08605.1"/>
    </source>
</evidence>
<comment type="caution">
    <text evidence="2">The sequence shown here is derived from an EMBL/GenBank/DDBJ whole genome shotgun (WGS) entry which is preliminary data.</text>
</comment>
<evidence type="ECO:0000313" key="3">
    <source>
        <dbReference type="Proteomes" id="UP000243975"/>
    </source>
</evidence>
<dbReference type="EMBL" id="LEKV01001103">
    <property type="protein sequence ID" value="KVI08605.1"/>
    <property type="molecule type" value="Genomic_DNA"/>
</dbReference>
<dbReference type="AlphaFoldDB" id="A0A103YGF8"/>
<keyword evidence="1" id="KW-1133">Transmembrane helix</keyword>
<sequence length="124" mass="14084">MKQKAHVSPLISGGLDFDLVVSIGSETESNSHQRRCSWCSRRRWERNGGWGGDVKKKRHGGHGGWNSRERRCSETVMVFFAVVALRGFGFQLDVLILADSTSSVWFNFQLLNGQQQRQLLGIKY</sequence>
<keyword evidence="1" id="KW-0812">Transmembrane</keyword>
<gene>
    <name evidence="2" type="ORF">Ccrd_013022</name>
</gene>
<feature type="transmembrane region" description="Helical" evidence="1">
    <location>
        <begin position="76"/>
        <end position="98"/>
    </location>
</feature>
<keyword evidence="3" id="KW-1185">Reference proteome</keyword>
<feature type="non-terminal residue" evidence="2">
    <location>
        <position position="1"/>
    </location>
</feature>